<sequence>MSEHAIRLTQYSHGAVAVVKFPLKCWKTILHSEQAKFVDPEPCLWAMKPAMTRRYTTWVMAPVSSAPPTSLCRLSIIRLILAVLRRPTAISDIFAMGGKPIMAIAILGWPINKLSPEIAREVTEGGRFACRQAGIALAGGHSIDAPEPIFGLAVTGVVPTERVKKNSTAQAGCKLFLTKPLGIGVLTTAEKKSLLKPEHQGLATEVMCRMNIAGASFAHIDGVKAMTDVTGFGLLGHLSEMCQGAGVQARICYQDIPKLPGVEEYIKLGAVPGGTERNFASYGHLMGDMPREVRDLLCDPQTSGGLLLAVTPEAVEEVKVTAAEFGIELTAIGELVDARGGRAMVEIR</sequence>
<dbReference type="SUPFAM" id="SSF55326">
    <property type="entry name" value="PurM N-terminal domain-like"/>
    <property type="match status" value="1"/>
</dbReference>
<keyword evidence="5" id="KW-0711">Selenium</keyword>
<dbReference type="Pfam" id="PF02769">
    <property type="entry name" value="AIRS_C"/>
    <property type="match status" value="1"/>
</dbReference>
<evidence type="ECO:0000313" key="8">
    <source>
        <dbReference type="EMBL" id="VEB94643.1"/>
    </source>
</evidence>
<name>A0A3S4IEG6_CITKO</name>
<gene>
    <name evidence="8" type="primary">selD</name>
    <name evidence="8" type="ORF">NCTC11075_05570</name>
</gene>
<dbReference type="InterPro" id="IPR004536">
    <property type="entry name" value="SPS/SelD"/>
</dbReference>
<evidence type="ECO:0000256" key="3">
    <source>
        <dbReference type="ARBA" id="ARBA00022777"/>
    </source>
</evidence>
<evidence type="ECO:0000256" key="5">
    <source>
        <dbReference type="ARBA" id="ARBA00023266"/>
    </source>
</evidence>
<evidence type="ECO:0000256" key="4">
    <source>
        <dbReference type="ARBA" id="ARBA00022840"/>
    </source>
</evidence>
<dbReference type="GO" id="GO:0005737">
    <property type="term" value="C:cytoplasm"/>
    <property type="evidence" value="ECO:0007669"/>
    <property type="project" value="TreeGrafter"/>
</dbReference>
<evidence type="ECO:0000259" key="7">
    <source>
        <dbReference type="Pfam" id="PF02769"/>
    </source>
</evidence>
<evidence type="ECO:0000313" key="9">
    <source>
        <dbReference type="Proteomes" id="UP000270272"/>
    </source>
</evidence>
<keyword evidence="2" id="KW-0547">Nucleotide-binding</keyword>
<proteinExistence type="predicted"/>
<protein>
    <submittedName>
        <fullName evidence="8">Selenophosphate synthetase</fullName>
        <ecNumber evidence="8">2.7.9.3</ecNumber>
    </submittedName>
</protein>
<keyword evidence="4" id="KW-0067">ATP-binding</keyword>
<dbReference type="PANTHER" id="PTHR10256">
    <property type="entry name" value="SELENIDE, WATER DIKINASE"/>
    <property type="match status" value="1"/>
</dbReference>
<dbReference type="GO" id="GO:0016260">
    <property type="term" value="P:selenocysteine biosynthetic process"/>
    <property type="evidence" value="ECO:0007669"/>
    <property type="project" value="TreeGrafter"/>
</dbReference>
<evidence type="ECO:0000256" key="2">
    <source>
        <dbReference type="ARBA" id="ARBA00022741"/>
    </source>
</evidence>
<dbReference type="NCBIfam" id="TIGR00476">
    <property type="entry name" value="selD"/>
    <property type="match status" value="1"/>
</dbReference>
<dbReference type="AlphaFoldDB" id="A0A3S4IEG6"/>
<dbReference type="Proteomes" id="UP000270272">
    <property type="component" value="Chromosome"/>
</dbReference>
<dbReference type="InterPro" id="IPR010918">
    <property type="entry name" value="PurM-like_C_dom"/>
</dbReference>
<reference evidence="8 9" key="1">
    <citation type="submission" date="2018-12" db="EMBL/GenBank/DDBJ databases">
        <authorList>
            <consortium name="Pathogen Informatics"/>
        </authorList>
    </citation>
    <scope>NUCLEOTIDE SEQUENCE [LARGE SCALE GENOMIC DNA]</scope>
    <source>
        <strain evidence="8 9">NCTC11075</strain>
    </source>
</reference>
<dbReference type="PANTHER" id="PTHR10256:SF0">
    <property type="entry name" value="INACTIVE SELENIDE, WATER DIKINASE-LIKE PROTEIN-RELATED"/>
    <property type="match status" value="1"/>
</dbReference>
<dbReference type="Gene3D" id="3.30.1330.10">
    <property type="entry name" value="PurM-like, N-terminal domain"/>
    <property type="match status" value="1"/>
</dbReference>
<organism evidence="8 9">
    <name type="scientific">Citrobacter koseri</name>
    <name type="common">Citrobacter diversus</name>
    <dbReference type="NCBI Taxonomy" id="545"/>
    <lineage>
        <taxon>Bacteria</taxon>
        <taxon>Pseudomonadati</taxon>
        <taxon>Pseudomonadota</taxon>
        <taxon>Gammaproteobacteria</taxon>
        <taxon>Enterobacterales</taxon>
        <taxon>Enterobacteriaceae</taxon>
        <taxon>Citrobacter</taxon>
    </lineage>
</organism>
<dbReference type="GO" id="GO:0004756">
    <property type="term" value="F:selenide, water dikinase activity"/>
    <property type="evidence" value="ECO:0007669"/>
    <property type="project" value="UniProtKB-EC"/>
</dbReference>
<dbReference type="Gene3D" id="3.90.650.10">
    <property type="entry name" value="PurM-like C-terminal domain"/>
    <property type="match status" value="1"/>
</dbReference>
<dbReference type="GO" id="GO:0005524">
    <property type="term" value="F:ATP binding"/>
    <property type="evidence" value="ECO:0007669"/>
    <property type="project" value="UniProtKB-KW"/>
</dbReference>
<feature type="domain" description="PurM-like N-terminal" evidence="6">
    <location>
        <begin position="89"/>
        <end position="158"/>
    </location>
</feature>
<feature type="domain" description="PurM-like C-terminal" evidence="7">
    <location>
        <begin position="170"/>
        <end position="345"/>
    </location>
</feature>
<dbReference type="InterPro" id="IPR036921">
    <property type="entry name" value="PurM-like_N_sf"/>
</dbReference>
<evidence type="ECO:0000256" key="1">
    <source>
        <dbReference type="ARBA" id="ARBA00022679"/>
    </source>
</evidence>
<dbReference type="InterPro" id="IPR016188">
    <property type="entry name" value="PurM-like_N"/>
</dbReference>
<dbReference type="EMBL" id="LR134204">
    <property type="protein sequence ID" value="VEB94643.1"/>
    <property type="molecule type" value="Genomic_DNA"/>
</dbReference>
<keyword evidence="3" id="KW-0418">Kinase</keyword>
<dbReference type="Pfam" id="PF00586">
    <property type="entry name" value="AIRS"/>
    <property type="match status" value="1"/>
</dbReference>
<dbReference type="EC" id="2.7.9.3" evidence="8"/>
<evidence type="ECO:0000259" key="6">
    <source>
        <dbReference type="Pfam" id="PF00586"/>
    </source>
</evidence>
<dbReference type="InterPro" id="IPR036676">
    <property type="entry name" value="PurM-like_C_sf"/>
</dbReference>
<dbReference type="SUPFAM" id="SSF56042">
    <property type="entry name" value="PurM C-terminal domain-like"/>
    <property type="match status" value="1"/>
</dbReference>
<dbReference type="FunFam" id="3.90.650.10:FF:000004">
    <property type="entry name" value="Selenide, water dikinase"/>
    <property type="match status" value="1"/>
</dbReference>
<keyword evidence="1 8" id="KW-0808">Transferase</keyword>
<accession>A0A3S4IEG6</accession>
<dbReference type="NCBIfam" id="NF002098">
    <property type="entry name" value="PRK00943.1"/>
    <property type="match status" value="1"/>
</dbReference>